<sequence length="340" mass="35991">MTTPNTTGAHSTAGNEPADEFETLKESASKPAPVLARIWAIPEGKVGLVLTSLIVVCTVIGYLFAEQLTGYSTTEFLGLPFTNEGAFGTDNLGRSVFSRFIAGGLVLLVTAFLATALGMLVGTLIGMVAGYAGGWVDAVLMRINDVVLAFPQLIFAMLAIVIFGPSATVLVLVIGLTHAPRIARVARASTMSVTNEDYIRAAQMYSMPHWRILLREILPNITGPLAVEAGLRLTYSIGSIASLSFLGLGIQPPAADWGLMINENRIALSLQPWGVILPVAAIALLTIGTNMLADATARATASTAMPARPTPEQLDAARKPKNEPIRHDAPTATESEEAQR</sequence>
<gene>
    <name evidence="10" type="ORF">CIG21_10685</name>
</gene>
<feature type="transmembrane region" description="Helical" evidence="7">
    <location>
        <begin position="46"/>
        <end position="65"/>
    </location>
</feature>
<comment type="caution">
    <text evidence="10">The sequence shown here is derived from an EMBL/GenBank/DDBJ whole genome shotgun (WGS) entry which is preliminary data.</text>
</comment>
<keyword evidence="3" id="KW-1003">Cell membrane</keyword>
<evidence type="ECO:0000256" key="5">
    <source>
        <dbReference type="ARBA" id="ARBA00022989"/>
    </source>
</evidence>
<keyword evidence="4 7" id="KW-0812">Transmembrane</keyword>
<evidence type="ECO:0000256" key="1">
    <source>
        <dbReference type="ARBA" id="ARBA00004651"/>
    </source>
</evidence>
<evidence type="ECO:0000259" key="9">
    <source>
        <dbReference type="PROSITE" id="PS50928"/>
    </source>
</evidence>
<keyword evidence="5 7" id="KW-1133">Transmembrane helix</keyword>
<evidence type="ECO:0000256" key="4">
    <source>
        <dbReference type="ARBA" id="ARBA00022692"/>
    </source>
</evidence>
<feature type="transmembrane region" description="Helical" evidence="7">
    <location>
        <begin position="233"/>
        <end position="250"/>
    </location>
</feature>
<dbReference type="Gene3D" id="1.10.3720.10">
    <property type="entry name" value="MetI-like"/>
    <property type="match status" value="1"/>
</dbReference>
<dbReference type="RefSeq" id="WP_095278826.1">
    <property type="nucleotide sequence ID" value="NZ_CP047655.1"/>
</dbReference>
<keyword evidence="2 7" id="KW-0813">Transport</keyword>
<evidence type="ECO:0000256" key="2">
    <source>
        <dbReference type="ARBA" id="ARBA00022448"/>
    </source>
</evidence>
<keyword evidence="6 7" id="KW-0472">Membrane</keyword>
<evidence type="ECO:0000256" key="8">
    <source>
        <dbReference type="SAM" id="MobiDB-lite"/>
    </source>
</evidence>
<accession>A0A269PB49</accession>
<dbReference type="CDD" id="cd06261">
    <property type="entry name" value="TM_PBP2"/>
    <property type="match status" value="1"/>
</dbReference>
<dbReference type="PROSITE" id="PS50928">
    <property type="entry name" value="ABC_TM1"/>
    <property type="match status" value="1"/>
</dbReference>
<dbReference type="EMBL" id="NQMQ01000026">
    <property type="protein sequence ID" value="PAJ68471.1"/>
    <property type="molecule type" value="Genomic_DNA"/>
</dbReference>
<dbReference type="InterPro" id="IPR035906">
    <property type="entry name" value="MetI-like_sf"/>
</dbReference>
<evidence type="ECO:0000256" key="3">
    <source>
        <dbReference type="ARBA" id="ARBA00022475"/>
    </source>
</evidence>
<dbReference type="PANTHER" id="PTHR43386">
    <property type="entry name" value="OLIGOPEPTIDE TRANSPORT SYSTEM PERMEASE PROTEIN APPC"/>
    <property type="match status" value="1"/>
</dbReference>
<feature type="transmembrane region" description="Helical" evidence="7">
    <location>
        <begin position="153"/>
        <end position="177"/>
    </location>
</feature>
<dbReference type="Pfam" id="PF00528">
    <property type="entry name" value="BPD_transp_1"/>
    <property type="match status" value="1"/>
</dbReference>
<dbReference type="AlphaFoldDB" id="A0A269PB49"/>
<dbReference type="GO" id="GO:0055085">
    <property type="term" value="P:transmembrane transport"/>
    <property type="evidence" value="ECO:0007669"/>
    <property type="project" value="InterPro"/>
</dbReference>
<feature type="region of interest" description="Disordered" evidence="8">
    <location>
        <begin position="301"/>
        <end position="340"/>
    </location>
</feature>
<dbReference type="InterPro" id="IPR050366">
    <property type="entry name" value="BP-dependent_transpt_permease"/>
</dbReference>
<feature type="transmembrane region" description="Helical" evidence="7">
    <location>
        <begin position="100"/>
        <end position="133"/>
    </location>
</feature>
<reference evidence="10 11" key="1">
    <citation type="submission" date="2017-08" db="EMBL/GenBank/DDBJ databases">
        <authorList>
            <person name="de Groot N.N."/>
        </authorList>
    </citation>
    <scope>NUCLEOTIDE SEQUENCE [LARGE SCALE GENOMIC DNA]</scope>
    <source>
        <strain evidence="10 11">NBT06-6</strain>
    </source>
</reference>
<dbReference type="InterPro" id="IPR000515">
    <property type="entry name" value="MetI-like"/>
</dbReference>
<comment type="subcellular location">
    <subcellularLocation>
        <location evidence="1 7">Cell membrane</location>
        <topology evidence="1 7">Multi-pass membrane protein</topology>
    </subcellularLocation>
</comment>
<organism evidence="10 11">
    <name type="scientific">Corynebacterium hadale</name>
    <dbReference type="NCBI Taxonomy" id="2026255"/>
    <lineage>
        <taxon>Bacteria</taxon>
        <taxon>Bacillati</taxon>
        <taxon>Actinomycetota</taxon>
        <taxon>Actinomycetes</taxon>
        <taxon>Mycobacteriales</taxon>
        <taxon>Corynebacteriaceae</taxon>
        <taxon>Corynebacterium</taxon>
    </lineage>
</organism>
<dbReference type="SUPFAM" id="SSF161098">
    <property type="entry name" value="MetI-like"/>
    <property type="match status" value="1"/>
</dbReference>
<evidence type="ECO:0000313" key="10">
    <source>
        <dbReference type="EMBL" id="PAJ68471.1"/>
    </source>
</evidence>
<feature type="domain" description="ABC transmembrane type-1" evidence="9">
    <location>
        <begin position="104"/>
        <end position="294"/>
    </location>
</feature>
<evidence type="ECO:0000256" key="6">
    <source>
        <dbReference type="ARBA" id="ARBA00023136"/>
    </source>
</evidence>
<dbReference type="PANTHER" id="PTHR43386:SF25">
    <property type="entry name" value="PEPTIDE ABC TRANSPORTER PERMEASE PROTEIN"/>
    <property type="match status" value="1"/>
</dbReference>
<feature type="compositionally biased region" description="Basic and acidic residues" evidence="8">
    <location>
        <begin position="315"/>
        <end position="329"/>
    </location>
</feature>
<evidence type="ECO:0000313" key="11">
    <source>
        <dbReference type="Proteomes" id="UP000215771"/>
    </source>
</evidence>
<name>A0A269PB49_9CORY</name>
<feature type="compositionally biased region" description="Low complexity" evidence="8">
    <location>
        <begin position="301"/>
        <end position="311"/>
    </location>
</feature>
<comment type="similarity">
    <text evidence="7">Belongs to the binding-protein-dependent transport system permease family.</text>
</comment>
<evidence type="ECO:0000256" key="7">
    <source>
        <dbReference type="RuleBase" id="RU363032"/>
    </source>
</evidence>
<protein>
    <submittedName>
        <fullName evidence="10">Peptide ABC transporter permease</fullName>
    </submittedName>
</protein>
<dbReference type="Proteomes" id="UP000215771">
    <property type="component" value="Unassembled WGS sequence"/>
</dbReference>
<feature type="transmembrane region" description="Helical" evidence="7">
    <location>
        <begin position="270"/>
        <end position="293"/>
    </location>
</feature>
<dbReference type="GO" id="GO:0005886">
    <property type="term" value="C:plasma membrane"/>
    <property type="evidence" value="ECO:0007669"/>
    <property type="project" value="UniProtKB-SubCell"/>
</dbReference>
<proteinExistence type="inferred from homology"/>